<name>A0A2V0PQ17_9CHLO</name>
<dbReference type="GO" id="GO:0016020">
    <property type="term" value="C:membrane"/>
    <property type="evidence" value="ECO:0007669"/>
    <property type="project" value="UniProtKB-SubCell"/>
</dbReference>
<protein>
    <recommendedName>
        <fullName evidence="7">TMEM205-like domain-containing protein</fullName>
    </recommendedName>
</protein>
<evidence type="ECO:0000256" key="1">
    <source>
        <dbReference type="ARBA" id="ARBA00004370"/>
    </source>
</evidence>
<feature type="domain" description="TMEM205-like" evidence="7">
    <location>
        <begin position="94"/>
        <end position="192"/>
    </location>
</feature>
<dbReference type="PANTHER" id="PTHR23241">
    <property type="entry name" value="LATE EMBRYOGENESIS ABUNDANT PLANTS LEA-RELATED"/>
    <property type="match status" value="1"/>
</dbReference>
<reference evidence="8 9" key="1">
    <citation type="journal article" date="2018" name="Sci. Rep.">
        <title>Raphidocelis subcapitata (=Pseudokirchneriella subcapitata) provides an insight into genome evolution and environmental adaptations in the Sphaeropleales.</title>
        <authorList>
            <person name="Suzuki S."/>
            <person name="Yamaguchi H."/>
            <person name="Nakajima N."/>
            <person name="Kawachi M."/>
        </authorList>
    </citation>
    <scope>NUCLEOTIDE SEQUENCE [LARGE SCALE GENOMIC DNA]</scope>
    <source>
        <strain evidence="8 9">NIES-35</strain>
    </source>
</reference>
<evidence type="ECO:0000256" key="4">
    <source>
        <dbReference type="ARBA" id="ARBA00023136"/>
    </source>
</evidence>
<evidence type="ECO:0000256" key="6">
    <source>
        <dbReference type="SAM" id="Phobius"/>
    </source>
</evidence>
<dbReference type="PANTHER" id="PTHR23241:SF102">
    <property type="entry name" value="LD23009P"/>
    <property type="match status" value="1"/>
</dbReference>
<dbReference type="Proteomes" id="UP000247498">
    <property type="component" value="Unassembled WGS sequence"/>
</dbReference>
<sequence>MQLSQTLSRVRSASATAKRAVHARPASAMRRRSVEARAAAAAAGGGGDVQGAMLQPSAANTPVVRALTVVAAVVAVSGGTTLLSNVGAAFVHVLAYGTLLGTIVFNTFVVGLTMFKNMPRQTFGKVQSKMFPQYFALTTGAALVLLAAHALAPTGLVLSAPGVNALVAVVALSAVNWLAIEPYVTGMMFARYDIENKPVKTADDEGEIKRLYKKFGMWHGISSLNNLGVLAATVAYGWVLAAKLAA</sequence>
<evidence type="ECO:0000256" key="3">
    <source>
        <dbReference type="ARBA" id="ARBA00022989"/>
    </source>
</evidence>
<keyword evidence="9" id="KW-1185">Reference proteome</keyword>
<dbReference type="OrthoDB" id="1641132at2759"/>
<gene>
    <name evidence="8" type="ORF">Rsub_12202</name>
</gene>
<dbReference type="EMBL" id="BDRX01000163">
    <property type="protein sequence ID" value="GBF99577.1"/>
    <property type="molecule type" value="Genomic_DNA"/>
</dbReference>
<dbReference type="FunCoup" id="A0A2V0PQ17">
    <property type="interactions" value="880"/>
</dbReference>
<evidence type="ECO:0000256" key="2">
    <source>
        <dbReference type="ARBA" id="ARBA00022692"/>
    </source>
</evidence>
<feature type="transmembrane region" description="Helical" evidence="6">
    <location>
        <begin position="134"/>
        <end position="152"/>
    </location>
</feature>
<feature type="transmembrane region" description="Helical" evidence="6">
    <location>
        <begin position="63"/>
        <end position="83"/>
    </location>
</feature>
<dbReference type="InterPro" id="IPR025423">
    <property type="entry name" value="TMEM205-like"/>
</dbReference>
<keyword evidence="2 6" id="KW-0812">Transmembrane</keyword>
<evidence type="ECO:0000256" key="5">
    <source>
        <dbReference type="SAM" id="MobiDB-lite"/>
    </source>
</evidence>
<keyword evidence="3 6" id="KW-1133">Transmembrane helix</keyword>
<organism evidence="8 9">
    <name type="scientific">Raphidocelis subcapitata</name>
    <dbReference type="NCBI Taxonomy" id="307507"/>
    <lineage>
        <taxon>Eukaryota</taxon>
        <taxon>Viridiplantae</taxon>
        <taxon>Chlorophyta</taxon>
        <taxon>core chlorophytes</taxon>
        <taxon>Chlorophyceae</taxon>
        <taxon>CS clade</taxon>
        <taxon>Sphaeropleales</taxon>
        <taxon>Selenastraceae</taxon>
        <taxon>Raphidocelis</taxon>
    </lineage>
</organism>
<feature type="compositionally biased region" description="Polar residues" evidence="5">
    <location>
        <begin position="1"/>
        <end position="15"/>
    </location>
</feature>
<keyword evidence="4 6" id="KW-0472">Membrane</keyword>
<evidence type="ECO:0000313" key="8">
    <source>
        <dbReference type="EMBL" id="GBF99577.1"/>
    </source>
</evidence>
<evidence type="ECO:0000313" key="9">
    <source>
        <dbReference type="Proteomes" id="UP000247498"/>
    </source>
</evidence>
<dbReference type="InParanoid" id="A0A2V0PQ17"/>
<dbReference type="InterPro" id="IPR053009">
    <property type="entry name" value="Xanthocillin_Biosynth-Assoc"/>
</dbReference>
<dbReference type="AlphaFoldDB" id="A0A2V0PQ17"/>
<dbReference type="Pfam" id="PF13664">
    <property type="entry name" value="DUF4149"/>
    <property type="match status" value="1"/>
</dbReference>
<feature type="transmembrane region" description="Helical" evidence="6">
    <location>
        <begin position="158"/>
        <end position="179"/>
    </location>
</feature>
<feature type="region of interest" description="Disordered" evidence="5">
    <location>
        <begin position="1"/>
        <end position="32"/>
    </location>
</feature>
<feature type="transmembrane region" description="Helical" evidence="6">
    <location>
        <begin position="89"/>
        <end position="113"/>
    </location>
</feature>
<comment type="caution">
    <text evidence="8">The sequence shown here is derived from an EMBL/GenBank/DDBJ whole genome shotgun (WGS) entry which is preliminary data.</text>
</comment>
<feature type="transmembrane region" description="Helical" evidence="6">
    <location>
        <begin position="218"/>
        <end position="239"/>
    </location>
</feature>
<comment type="subcellular location">
    <subcellularLocation>
        <location evidence="1">Membrane</location>
    </subcellularLocation>
</comment>
<accession>A0A2V0PQ17</accession>
<proteinExistence type="predicted"/>
<evidence type="ECO:0000259" key="7">
    <source>
        <dbReference type="Pfam" id="PF13664"/>
    </source>
</evidence>